<evidence type="ECO:0000256" key="3">
    <source>
        <dbReference type="ARBA" id="ARBA00023004"/>
    </source>
</evidence>
<dbReference type="SUPFAM" id="SSF50952">
    <property type="entry name" value="Soluble quinoprotein glucose dehydrogenase"/>
    <property type="match status" value="1"/>
</dbReference>
<dbReference type="SUPFAM" id="SSF49785">
    <property type="entry name" value="Galactose-binding domain-like"/>
    <property type="match status" value="1"/>
</dbReference>
<accession>A0A517N2M0</accession>
<evidence type="ECO:0000313" key="7">
    <source>
        <dbReference type="EMBL" id="QDT01375.1"/>
    </source>
</evidence>
<dbReference type="SUPFAM" id="SSF48371">
    <property type="entry name" value="ARM repeat"/>
    <property type="match status" value="1"/>
</dbReference>
<keyword evidence="5" id="KW-0732">Signal</keyword>
<dbReference type="Gene3D" id="1.25.10.10">
    <property type="entry name" value="Leucine-rich Repeat Variant"/>
    <property type="match status" value="1"/>
</dbReference>
<dbReference type="Gene3D" id="2.60.120.260">
    <property type="entry name" value="Galactose-binding domain-like"/>
    <property type="match status" value="1"/>
</dbReference>
<keyword evidence="8" id="KW-1185">Reference proteome</keyword>
<dbReference type="GO" id="GO:0020037">
    <property type="term" value="F:heme binding"/>
    <property type="evidence" value="ECO:0007669"/>
    <property type="project" value="InterPro"/>
</dbReference>
<dbReference type="PANTHER" id="PTHR33546">
    <property type="entry name" value="LARGE, MULTIFUNCTIONAL SECRETED PROTEIN-RELATED"/>
    <property type="match status" value="1"/>
</dbReference>
<dbReference type="GO" id="GO:0009055">
    <property type="term" value="F:electron transfer activity"/>
    <property type="evidence" value="ECO:0007669"/>
    <property type="project" value="InterPro"/>
</dbReference>
<keyword evidence="2 4" id="KW-0479">Metal-binding</keyword>
<dbReference type="PROSITE" id="PS51007">
    <property type="entry name" value="CYTC"/>
    <property type="match status" value="1"/>
</dbReference>
<dbReference type="Pfam" id="PF23500">
    <property type="entry name" value="DUF7133"/>
    <property type="match status" value="1"/>
</dbReference>
<feature type="signal peptide" evidence="5">
    <location>
        <begin position="1"/>
        <end position="33"/>
    </location>
</feature>
<gene>
    <name evidence="7" type="ORF">HG15A2_47170</name>
</gene>
<feature type="chain" id="PRO_5022065943" evidence="5">
    <location>
        <begin position="34"/>
        <end position="1298"/>
    </location>
</feature>
<organism evidence="7 8">
    <name type="scientific">Adhaeretor mobilis</name>
    <dbReference type="NCBI Taxonomy" id="1930276"/>
    <lineage>
        <taxon>Bacteria</taxon>
        <taxon>Pseudomonadati</taxon>
        <taxon>Planctomycetota</taxon>
        <taxon>Planctomycetia</taxon>
        <taxon>Pirellulales</taxon>
        <taxon>Lacipirellulaceae</taxon>
        <taxon>Adhaeretor</taxon>
    </lineage>
</organism>
<dbReference type="Gene3D" id="2.120.10.30">
    <property type="entry name" value="TolB, C-terminal domain"/>
    <property type="match status" value="1"/>
</dbReference>
<dbReference type="InterPro" id="IPR036909">
    <property type="entry name" value="Cyt_c-like_dom_sf"/>
</dbReference>
<evidence type="ECO:0000256" key="2">
    <source>
        <dbReference type="ARBA" id="ARBA00022723"/>
    </source>
</evidence>
<dbReference type="InterPro" id="IPR016024">
    <property type="entry name" value="ARM-type_fold"/>
</dbReference>
<dbReference type="OrthoDB" id="223239at2"/>
<evidence type="ECO:0000256" key="4">
    <source>
        <dbReference type="PROSITE-ProRule" id="PRU00433"/>
    </source>
</evidence>
<reference evidence="7 8" key="1">
    <citation type="submission" date="2019-02" db="EMBL/GenBank/DDBJ databases">
        <title>Deep-cultivation of Planctomycetes and their phenomic and genomic characterization uncovers novel biology.</title>
        <authorList>
            <person name="Wiegand S."/>
            <person name="Jogler M."/>
            <person name="Boedeker C."/>
            <person name="Pinto D."/>
            <person name="Vollmers J."/>
            <person name="Rivas-Marin E."/>
            <person name="Kohn T."/>
            <person name="Peeters S.H."/>
            <person name="Heuer A."/>
            <person name="Rast P."/>
            <person name="Oberbeckmann S."/>
            <person name="Bunk B."/>
            <person name="Jeske O."/>
            <person name="Meyerdierks A."/>
            <person name="Storesund J.E."/>
            <person name="Kallscheuer N."/>
            <person name="Luecker S."/>
            <person name="Lage O.M."/>
            <person name="Pohl T."/>
            <person name="Merkel B.J."/>
            <person name="Hornburger P."/>
            <person name="Mueller R.-W."/>
            <person name="Bruemmer F."/>
            <person name="Labrenz M."/>
            <person name="Spormann A.M."/>
            <person name="Op den Camp H."/>
            <person name="Overmann J."/>
            <person name="Amann R."/>
            <person name="Jetten M.S.M."/>
            <person name="Mascher T."/>
            <person name="Medema M.H."/>
            <person name="Devos D.P."/>
            <person name="Kaster A.-K."/>
            <person name="Ovreas L."/>
            <person name="Rohde M."/>
            <person name="Galperin M.Y."/>
            <person name="Jogler C."/>
        </authorList>
    </citation>
    <scope>NUCLEOTIDE SEQUENCE [LARGE SCALE GENOMIC DNA]</scope>
    <source>
        <strain evidence="7 8">HG15A2</strain>
    </source>
</reference>
<dbReference type="InterPro" id="IPR013427">
    <property type="entry name" value="Haem-bd_dom_put"/>
</dbReference>
<dbReference type="InterPro" id="IPR008979">
    <property type="entry name" value="Galactose-bd-like_sf"/>
</dbReference>
<proteinExistence type="predicted"/>
<feature type="domain" description="Cytochrome c" evidence="6">
    <location>
        <begin position="1150"/>
        <end position="1284"/>
    </location>
</feature>
<keyword evidence="1 4" id="KW-0349">Heme</keyword>
<protein>
    <submittedName>
        <fullName evidence="7">Cytochrome c</fullName>
    </submittedName>
</protein>
<dbReference type="Proteomes" id="UP000319852">
    <property type="component" value="Chromosome"/>
</dbReference>
<dbReference type="GO" id="GO:0046872">
    <property type="term" value="F:metal ion binding"/>
    <property type="evidence" value="ECO:0007669"/>
    <property type="project" value="UniProtKB-KW"/>
</dbReference>
<evidence type="ECO:0000259" key="6">
    <source>
        <dbReference type="PROSITE" id="PS51007"/>
    </source>
</evidence>
<dbReference type="InterPro" id="IPR009056">
    <property type="entry name" value="Cyt_c-like_dom"/>
</dbReference>
<dbReference type="InterPro" id="IPR011041">
    <property type="entry name" value="Quinoprot_gluc/sorb_DH_b-prop"/>
</dbReference>
<dbReference type="InterPro" id="IPR011042">
    <property type="entry name" value="6-blade_b-propeller_TolB-like"/>
</dbReference>
<name>A0A517N2M0_9BACT</name>
<evidence type="ECO:0000313" key="8">
    <source>
        <dbReference type="Proteomes" id="UP000319852"/>
    </source>
</evidence>
<dbReference type="RefSeq" id="WP_145063515.1">
    <property type="nucleotide sequence ID" value="NZ_CP036263.1"/>
</dbReference>
<dbReference type="InterPro" id="IPR011989">
    <property type="entry name" value="ARM-like"/>
</dbReference>
<dbReference type="EMBL" id="CP036263">
    <property type="protein sequence ID" value="QDT01375.1"/>
    <property type="molecule type" value="Genomic_DNA"/>
</dbReference>
<dbReference type="PANTHER" id="PTHR33546:SF1">
    <property type="entry name" value="LARGE, MULTIFUNCTIONAL SECRETED PROTEIN"/>
    <property type="match status" value="1"/>
</dbReference>
<dbReference type="KEGG" id="amob:HG15A2_47170"/>
<dbReference type="InterPro" id="IPR055557">
    <property type="entry name" value="DUF7133"/>
</dbReference>
<dbReference type="SUPFAM" id="SSF46626">
    <property type="entry name" value="Cytochrome c"/>
    <property type="match status" value="1"/>
</dbReference>
<evidence type="ECO:0000256" key="5">
    <source>
        <dbReference type="SAM" id="SignalP"/>
    </source>
</evidence>
<evidence type="ECO:0000256" key="1">
    <source>
        <dbReference type="ARBA" id="ARBA00022617"/>
    </source>
</evidence>
<dbReference type="NCBIfam" id="TIGR02603">
    <property type="entry name" value="CxxCH_TIGR02603"/>
    <property type="match status" value="1"/>
</dbReference>
<sequence precursor="true">MQAVPNQIPSPRPSQVLSVLAFLLFLASLPALAHAQVVEVTTKALQEKAQVEKLQEQIGFDAEWIWSPAHKKNEAPQGDCYFRKTFTTGPIEIAEIQIAADNAFELFINGEPVATGTDWRQMQVHDIKRYTGSGDTHTIAIRVSNTDGNAAGLVARLLIKEKAGTYKSFSTDNTWKTSVRRFQGWRLREFRDADWLDATSFGPLGATLPWGDEVVIAGQGARFTVDREFAVERLMRDEAVGSLIAMTFDSRGNIYASQEGGHLLKLTDTDGNGVHDEVTTFCDELMNTQGIVALGSRVFAVGSGPEGPALYRLRDSDRDGTADEITKLVGFKGSRGEHGAHAVRLGPDGMLYVVIGDHARVDATPVGRSAYHSWYEGDLVRPRYEDPQGHAVGIPAPGGTVFRTDANGSFVELVAGGLRNAYDFAFDAQGELFTYDADMEWDRGAPWYRPTRINHVTAGAEMGWRSGWAKWPEYYLDSLPAAVELGAGSPTGVEFYDSFAFPEKYHGAMFACDWATGKIYSVTFERDGASFRGKKEVFIEGRPLNATDIAVGPDGALYFCTGGRGTDGGVYRVRYTGKETSELANLGTGIQRAIRQPQFDADWARGKIAGVKRKLGAAWATELQAIVGDTNQSVRDRIRAVDLLITFGPRPDDALLMKIATDPQPAIRAKAARLMYASDAVNVRGQLADMLADKDALVRRLACESFMRRGELPDAKAVLPLLADDDRFVAFAARRLLEKMPVEAWARTVLTSGNDQLFLNGSVALLTIERHEATARAVLARCEEILNEADEPSLELLRVVQLALIHGEVDRKTVVPLTDQLADLYPTENTMVNRELVRLLVHLQSHEAAAKFTTELAREDIAIVEKMQIAAYAARLHTGWDRDAKLALLNYYEQARSVEGGYSVAAYVEQFARDFFTQLSLAERQHLLQSGERWPASALSVLAKLPKEPGAEMLAVLRELDSRVKPLCKNSDAQRRLRVGLIAVLGQTEETASHEHLHEIYVNEPDYRETVAMSLTQQPTDANWSFLVDALKIVEGAPAEEVLDALTRVRQRPSEAEHYRSLILVGLRGEPKVARKVNKLLEFWTGEEASRAGDDIGSAGGSRQLAGWQAWYAARYPDAQPARLPVDAGRDKWSYNELLTYLDSGSGRSGDATRGHGVFGKAQCAACHRMGTNGESMGPDLTSVARRFQRKEILESIVYPSHVISDQYASKVVTASGKTYVGIVASQGRAGVKMLTQSGQVKEFAHAEIEDISSSDQSAMPTGLLNKLTLEEVGDLFAYLASGGQETSVAKRGAGSQR</sequence>
<dbReference type="Gene3D" id="1.10.760.10">
    <property type="entry name" value="Cytochrome c-like domain"/>
    <property type="match status" value="1"/>
</dbReference>
<keyword evidence="3 4" id="KW-0408">Iron</keyword>